<proteinExistence type="predicted"/>
<evidence type="ECO:0000313" key="1">
    <source>
        <dbReference type="EMBL" id="KAJ1218792.1"/>
    </source>
</evidence>
<sequence length="133" mass="15206">MALGDICSEHEQLGLHVSMEVKEKIWKGAYIVIFDLEMDKYGKEKVKSCKECAHSRDCGNWTHRKTVDKPLVNSVSVFSTYQAIAAEHFNDLGAQLAYYQNRIVGAHDEYGGTAWKDYDEEFRWIKANRATLG</sequence>
<name>A0AAV7X1G4_PLEWA</name>
<reference evidence="1" key="1">
    <citation type="journal article" date="2022" name="bioRxiv">
        <title>Sequencing and chromosome-scale assembly of the giantPleurodeles waltlgenome.</title>
        <authorList>
            <person name="Brown T."/>
            <person name="Elewa A."/>
            <person name="Iarovenko S."/>
            <person name="Subramanian E."/>
            <person name="Araus A.J."/>
            <person name="Petzold A."/>
            <person name="Susuki M."/>
            <person name="Suzuki K.-i.T."/>
            <person name="Hayashi T."/>
            <person name="Toyoda A."/>
            <person name="Oliveira C."/>
            <person name="Osipova E."/>
            <person name="Leigh N.D."/>
            <person name="Simon A."/>
            <person name="Yun M.H."/>
        </authorList>
    </citation>
    <scope>NUCLEOTIDE SEQUENCE</scope>
    <source>
        <strain evidence="1">20211129_DDA</strain>
        <tissue evidence="1">Liver</tissue>
    </source>
</reference>
<dbReference type="AlphaFoldDB" id="A0AAV7X1G4"/>
<organism evidence="1 2">
    <name type="scientific">Pleurodeles waltl</name>
    <name type="common">Iberian ribbed newt</name>
    <dbReference type="NCBI Taxonomy" id="8319"/>
    <lineage>
        <taxon>Eukaryota</taxon>
        <taxon>Metazoa</taxon>
        <taxon>Chordata</taxon>
        <taxon>Craniata</taxon>
        <taxon>Vertebrata</taxon>
        <taxon>Euteleostomi</taxon>
        <taxon>Amphibia</taxon>
        <taxon>Batrachia</taxon>
        <taxon>Caudata</taxon>
        <taxon>Salamandroidea</taxon>
        <taxon>Salamandridae</taxon>
        <taxon>Pleurodelinae</taxon>
        <taxon>Pleurodeles</taxon>
    </lineage>
</organism>
<dbReference type="EMBL" id="JANPWB010000001">
    <property type="protein sequence ID" value="KAJ1218792.1"/>
    <property type="molecule type" value="Genomic_DNA"/>
</dbReference>
<gene>
    <name evidence="1" type="ORF">NDU88_006364</name>
</gene>
<dbReference type="Proteomes" id="UP001066276">
    <property type="component" value="Chromosome 1_1"/>
</dbReference>
<comment type="caution">
    <text evidence="1">The sequence shown here is derived from an EMBL/GenBank/DDBJ whole genome shotgun (WGS) entry which is preliminary data.</text>
</comment>
<accession>A0AAV7X1G4</accession>
<protein>
    <submittedName>
        <fullName evidence="1">Uncharacterized protein</fullName>
    </submittedName>
</protein>
<keyword evidence="2" id="KW-1185">Reference proteome</keyword>
<evidence type="ECO:0000313" key="2">
    <source>
        <dbReference type="Proteomes" id="UP001066276"/>
    </source>
</evidence>